<dbReference type="PANTHER" id="PTHR44943">
    <property type="entry name" value="CELLULOSE SYNTHASE OPERON PROTEIN C"/>
    <property type="match status" value="1"/>
</dbReference>
<evidence type="ECO:0000256" key="1">
    <source>
        <dbReference type="ARBA" id="ARBA00022737"/>
    </source>
</evidence>
<gene>
    <name evidence="5" type="ORF">I5M19_10820</name>
</gene>
<accession>A0A934PS62</accession>
<dbReference type="PROSITE" id="PS50293">
    <property type="entry name" value="TPR_REGION"/>
    <property type="match status" value="1"/>
</dbReference>
<evidence type="ECO:0000313" key="6">
    <source>
        <dbReference type="Proteomes" id="UP000613193"/>
    </source>
</evidence>
<dbReference type="Pfam" id="PF14559">
    <property type="entry name" value="TPR_19"/>
    <property type="match status" value="1"/>
</dbReference>
<dbReference type="RefSeq" id="WP_200066348.1">
    <property type="nucleotide sequence ID" value="NZ_JAEHFW010000002.1"/>
</dbReference>
<dbReference type="Proteomes" id="UP000613193">
    <property type="component" value="Unassembled WGS sequence"/>
</dbReference>
<evidence type="ECO:0000256" key="2">
    <source>
        <dbReference type="ARBA" id="ARBA00022803"/>
    </source>
</evidence>
<evidence type="ECO:0000313" key="5">
    <source>
        <dbReference type="EMBL" id="MBK0379803.1"/>
    </source>
</evidence>
<dbReference type="PROSITE" id="PS50005">
    <property type="entry name" value="TPR"/>
    <property type="match status" value="3"/>
</dbReference>
<name>A0A934PS62_9SPHI</name>
<reference evidence="5" key="1">
    <citation type="submission" date="2020-12" db="EMBL/GenBank/DDBJ databases">
        <title>Bacterial novel species Mucilaginibacter sp. SD-g isolated from soil.</title>
        <authorList>
            <person name="Jung H.-Y."/>
        </authorList>
    </citation>
    <scope>NUCLEOTIDE SEQUENCE</scope>
    <source>
        <strain evidence="5">SD-g</strain>
    </source>
</reference>
<proteinExistence type="predicted"/>
<evidence type="ECO:0000256" key="3">
    <source>
        <dbReference type="PROSITE-ProRule" id="PRU00339"/>
    </source>
</evidence>
<dbReference type="Gene3D" id="1.25.40.10">
    <property type="entry name" value="Tetratricopeptide repeat domain"/>
    <property type="match status" value="1"/>
</dbReference>
<keyword evidence="1" id="KW-0677">Repeat</keyword>
<sequence>MKLFHKIFLGLCFYFISTSLFAQNNPKADILIKQGTALHDEGKYTEAIAKYKQALELEPANLSANYELGFTLYSSGNTKEAIPYLEKIINAKTTSLAAQAYDLLGSIYDDDKQPEKAIAYYKKGIAANPKYQRLYFNLSITYLRKGNDAEAERYAAEALKLDPLHSSSHRIYALATYNQHKRGASLLAWCNFLMIEPLTDRSTQAYQYVQNILNYGISKSDDKSVNIKINDQSAEGTILPLAVLSATADKKGLSAVDSLTLQLSSVFRISDNFQKQQTTDFYNKFYSGYFKKLAATNYMPTLARYISLVAYKDENEAWIKAHEDNFNELVSWVETNNREF</sequence>
<keyword evidence="6" id="KW-1185">Reference proteome</keyword>
<keyword evidence="2 3" id="KW-0802">TPR repeat</keyword>
<dbReference type="InterPro" id="IPR011990">
    <property type="entry name" value="TPR-like_helical_dom_sf"/>
</dbReference>
<feature type="chain" id="PRO_5037878385" evidence="4">
    <location>
        <begin position="23"/>
        <end position="340"/>
    </location>
</feature>
<feature type="repeat" description="TPR" evidence="3">
    <location>
        <begin position="98"/>
        <end position="131"/>
    </location>
</feature>
<evidence type="ECO:0000256" key="4">
    <source>
        <dbReference type="SAM" id="SignalP"/>
    </source>
</evidence>
<feature type="repeat" description="TPR" evidence="3">
    <location>
        <begin position="132"/>
        <end position="165"/>
    </location>
</feature>
<protein>
    <submittedName>
        <fullName evidence="5">Tetratricopeptide repeat protein</fullName>
    </submittedName>
</protein>
<dbReference type="InterPro" id="IPR051685">
    <property type="entry name" value="Ycf3/AcsC/BcsC/TPR_MFPF"/>
</dbReference>
<feature type="signal peptide" evidence="4">
    <location>
        <begin position="1"/>
        <end position="22"/>
    </location>
</feature>
<feature type="repeat" description="TPR" evidence="3">
    <location>
        <begin position="28"/>
        <end position="61"/>
    </location>
</feature>
<dbReference type="SMART" id="SM00028">
    <property type="entry name" value="TPR"/>
    <property type="match status" value="4"/>
</dbReference>
<dbReference type="PANTHER" id="PTHR44943:SF8">
    <property type="entry name" value="TPR REPEAT-CONTAINING PROTEIN MJ0263"/>
    <property type="match status" value="1"/>
</dbReference>
<dbReference type="SUPFAM" id="SSF48452">
    <property type="entry name" value="TPR-like"/>
    <property type="match status" value="1"/>
</dbReference>
<comment type="caution">
    <text evidence="5">The sequence shown here is derived from an EMBL/GenBank/DDBJ whole genome shotgun (WGS) entry which is preliminary data.</text>
</comment>
<dbReference type="AlphaFoldDB" id="A0A934PS62"/>
<dbReference type="EMBL" id="JAEHFW010000002">
    <property type="protein sequence ID" value="MBK0379803.1"/>
    <property type="molecule type" value="Genomic_DNA"/>
</dbReference>
<keyword evidence="4" id="KW-0732">Signal</keyword>
<dbReference type="InterPro" id="IPR019734">
    <property type="entry name" value="TPR_rpt"/>
</dbReference>
<dbReference type="Pfam" id="PF13414">
    <property type="entry name" value="TPR_11"/>
    <property type="match status" value="1"/>
</dbReference>
<organism evidence="5 6">
    <name type="scientific">Mucilaginibacter segetis</name>
    <dbReference type="NCBI Taxonomy" id="2793071"/>
    <lineage>
        <taxon>Bacteria</taxon>
        <taxon>Pseudomonadati</taxon>
        <taxon>Bacteroidota</taxon>
        <taxon>Sphingobacteriia</taxon>
        <taxon>Sphingobacteriales</taxon>
        <taxon>Sphingobacteriaceae</taxon>
        <taxon>Mucilaginibacter</taxon>
    </lineage>
</organism>